<keyword evidence="1" id="KW-0472">Membrane</keyword>
<protein>
    <submittedName>
        <fullName evidence="2">Uncharacterized protein</fullName>
    </submittedName>
</protein>
<evidence type="ECO:0000256" key="1">
    <source>
        <dbReference type="SAM" id="Phobius"/>
    </source>
</evidence>
<evidence type="ECO:0000313" key="2">
    <source>
        <dbReference type="EMBL" id="QHU05007.1"/>
    </source>
</evidence>
<sequence>MLTMPYKVIQFFTFCFTFLLQIFISRIYNLTMSATKLFIRQNKVNIAIFMFLFLFSLIHYLKPGLIYTKEGGFREFGVGYRNKTVIPAWLISIILAILCYFLVIYYLAYF</sequence>
<name>A0A6C0JKK9_9ZZZZ</name>
<accession>A0A6C0JKK9</accession>
<organism evidence="2">
    <name type="scientific">viral metagenome</name>
    <dbReference type="NCBI Taxonomy" id="1070528"/>
    <lineage>
        <taxon>unclassified sequences</taxon>
        <taxon>metagenomes</taxon>
        <taxon>organismal metagenomes</taxon>
    </lineage>
</organism>
<keyword evidence="1" id="KW-0812">Transmembrane</keyword>
<dbReference type="AlphaFoldDB" id="A0A6C0JKK9"/>
<feature type="transmembrane region" description="Helical" evidence="1">
    <location>
        <begin position="86"/>
        <end position="108"/>
    </location>
</feature>
<proteinExistence type="predicted"/>
<feature type="transmembrane region" description="Helical" evidence="1">
    <location>
        <begin position="6"/>
        <end position="24"/>
    </location>
</feature>
<dbReference type="EMBL" id="MN740406">
    <property type="protein sequence ID" value="QHU05007.1"/>
    <property type="molecule type" value="Genomic_DNA"/>
</dbReference>
<feature type="transmembrane region" description="Helical" evidence="1">
    <location>
        <begin position="44"/>
        <end position="61"/>
    </location>
</feature>
<keyword evidence="1" id="KW-1133">Transmembrane helix</keyword>
<reference evidence="2" key="1">
    <citation type="journal article" date="2020" name="Nature">
        <title>Giant virus diversity and host interactions through global metagenomics.</title>
        <authorList>
            <person name="Schulz F."/>
            <person name="Roux S."/>
            <person name="Paez-Espino D."/>
            <person name="Jungbluth S."/>
            <person name="Walsh D.A."/>
            <person name="Denef V.J."/>
            <person name="McMahon K.D."/>
            <person name="Konstantinidis K.T."/>
            <person name="Eloe-Fadrosh E.A."/>
            <person name="Kyrpides N.C."/>
            <person name="Woyke T."/>
        </authorList>
    </citation>
    <scope>NUCLEOTIDE SEQUENCE</scope>
    <source>
        <strain evidence="2">GVMAG-M-3300027708-5</strain>
    </source>
</reference>